<accession>A0ABR2MTA0</accession>
<dbReference type="Gene3D" id="2.40.50.140">
    <property type="entry name" value="Nucleic acid-binding proteins"/>
    <property type="match status" value="1"/>
</dbReference>
<dbReference type="SUPFAM" id="SSF52047">
    <property type="entry name" value="RNI-like"/>
    <property type="match status" value="1"/>
</dbReference>
<evidence type="ECO:0000256" key="1">
    <source>
        <dbReference type="PROSITE-ProRule" id="PRU00047"/>
    </source>
</evidence>
<dbReference type="InterPro" id="IPR001810">
    <property type="entry name" value="F-box_dom"/>
</dbReference>
<evidence type="ECO:0000259" key="4">
    <source>
        <dbReference type="PROSITE" id="PS51857"/>
    </source>
</evidence>
<feature type="domain" description="CCHC-type" evidence="2">
    <location>
        <begin position="90"/>
        <end position="105"/>
    </location>
</feature>
<sequence>MSGSMDRLKGSVKWFDRWRGFGFITPEGSGVDLFVHSSSIKAVDRRWLTAGQSVEFFVSIGSDGRSSAVSVTAPPSSSSQKSWYYFRGACFRCNEVGHIARDCKSTDTTRSLGSYQSHRGFPATHPTNTLKPLKLASLSLLPDKEETPVGQISEGLNSVVEEVEESEVRSEYNESKSWTEWRNWAELPRDTLFIIFKKIAAAEILSSAQFVCRPWRQLSHEPALWRCVDLRYDDYFSVDLVSMAMLVVDRSKGCMEELTMHCFPTNELMHYIAERATRLRSLHFISAGIYEGTLVETLRKLPLLEELEVSRCFCFSNEVLEKVGQACPQLKSFRLDRRVYNPQFLPENDSDNIGALAIAKHFKQLRRLRLFANCLTNTGLFAILNNCPHLEYLDLRHCFNVDFLDENLKNKCAGIKDLRLPNDSIADYEYDMRL</sequence>
<dbReference type="InterPro" id="IPR036047">
    <property type="entry name" value="F-box-like_dom_sf"/>
</dbReference>
<reference evidence="5 6" key="1">
    <citation type="journal article" date="2022" name="Nat. Plants">
        <title>Genomes of leafy and leafless Platanthera orchids illuminate the evolution of mycoheterotrophy.</title>
        <authorList>
            <person name="Li M.H."/>
            <person name="Liu K.W."/>
            <person name="Li Z."/>
            <person name="Lu H.C."/>
            <person name="Ye Q.L."/>
            <person name="Zhang D."/>
            <person name="Wang J.Y."/>
            <person name="Li Y.F."/>
            <person name="Zhong Z.M."/>
            <person name="Liu X."/>
            <person name="Yu X."/>
            <person name="Liu D.K."/>
            <person name="Tu X.D."/>
            <person name="Liu B."/>
            <person name="Hao Y."/>
            <person name="Liao X.Y."/>
            <person name="Jiang Y.T."/>
            <person name="Sun W.H."/>
            <person name="Chen J."/>
            <person name="Chen Y.Q."/>
            <person name="Ai Y."/>
            <person name="Zhai J.W."/>
            <person name="Wu S.S."/>
            <person name="Zhou Z."/>
            <person name="Hsiao Y.Y."/>
            <person name="Wu W.L."/>
            <person name="Chen Y.Y."/>
            <person name="Lin Y.F."/>
            <person name="Hsu J.L."/>
            <person name="Li C.Y."/>
            <person name="Wang Z.W."/>
            <person name="Zhao X."/>
            <person name="Zhong W.Y."/>
            <person name="Ma X.K."/>
            <person name="Ma L."/>
            <person name="Huang J."/>
            <person name="Chen G.Z."/>
            <person name="Huang M.Z."/>
            <person name="Huang L."/>
            <person name="Peng D.H."/>
            <person name="Luo Y.B."/>
            <person name="Zou S.Q."/>
            <person name="Chen S.P."/>
            <person name="Lan S."/>
            <person name="Tsai W.C."/>
            <person name="Van de Peer Y."/>
            <person name="Liu Z.J."/>
        </authorList>
    </citation>
    <scope>NUCLEOTIDE SEQUENCE [LARGE SCALE GENOMIC DNA]</scope>
    <source>
        <strain evidence="5">Lor288</strain>
    </source>
</reference>
<dbReference type="SMART" id="SM00357">
    <property type="entry name" value="CSP"/>
    <property type="match status" value="1"/>
</dbReference>
<comment type="caution">
    <text evidence="5">The sequence shown here is derived from an EMBL/GenBank/DDBJ whole genome shotgun (WGS) entry which is preliminary data.</text>
</comment>
<organism evidence="5 6">
    <name type="scientific">Platanthera guangdongensis</name>
    <dbReference type="NCBI Taxonomy" id="2320717"/>
    <lineage>
        <taxon>Eukaryota</taxon>
        <taxon>Viridiplantae</taxon>
        <taxon>Streptophyta</taxon>
        <taxon>Embryophyta</taxon>
        <taxon>Tracheophyta</taxon>
        <taxon>Spermatophyta</taxon>
        <taxon>Magnoliopsida</taxon>
        <taxon>Liliopsida</taxon>
        <taxon>Asparagales</taxon>
        <taxon>Orchidaceae</taxon>
        <taxon>Orchidoideae</taxon>
        <taxon>Orchideae</taxon>
        <taxon>Orchidinae</taxon>
        <taxon>Platanthera</taxon>
    </lineage>
</organism>
<keyword evidence="6" id="KW-1185">Reference proteome</keyword>
<feature type="domain" description="F-box" evidence="3">
    <location>
        <begin position="181"/>
        <end position="228"/>
    </location>
</feature>
<dbReference type="InterPro" id="IPR032675">
    <property type="entry name" value="LRR_dom_sf"/>
</dbReference>
<dbReference type="InterPro" id="IPR036875">
    <property type="entry name" value="Znf_CCHC_sf"/>
</dbReference>
<dbReference type="SUPFAM" id="SSF50249">
    <property type="entry name" value="Nucleic acid-binding proteins"/>
    <property type="match status" value="1"/>
</dbReference>
<dbReference type="PRINTS" id="PR00050">
    <property type="entry name" value="COLDSHOCK"/>
</dbReference>
<dbReference type="InterPro" id="IPR001878">
    <property type="entry name" value="Znf_CCHC"/>
</dbReference>
<dbReference type="SMART" id="SM00343">
    <property type="entry name" value="ZnF_C2HC"/>
    <property type="match status" value="1"/>
</dbReference>
<evidence type="ECO:0000259" key="3">
    <source>
        <dbReference type="PROSITE" id="PS50181"/>
    </source>
</evidence>
<dbReference type="PANTHER" id="PTHR38926">
    <property type="entry name" value="F-BOX DOMAIN CONTAINING PROTEIN, EXPRESSED"/>
    <property type="match status" value="1"/>
</dbReference>
<dbReference type="CDD" id="cd22164">
    <property type="entry name" value="F-box_AtSKIP19-like"/>
    <property type="match status" value="1"/>
</dbReference>
<proteinExistence type="predicted"/>
<evidence type="ECO:0000259" key="2">
    <source>
        <dbReference type="PROSITE" id="PS50158"/>
    </source>
</evidence>
<evidence type="ECO:0000313" key="6">
    <source>
        <dbReference type="Proteomes" id="UP001412067"/>
    </source>
</evidence>
<feature type="domain" description="CSD" evidence="4">
    <location>
        <begin position="7"/>
        <end position="73"/>
    </location>
</feature>
<dbReference type="PROSITE" id="PS51857">
    <property type="entry name" value="CSD_2"/>
    <property type="match status" value="1"/>
</dbReference>
<dbReference type="Pfam" id="PF00098">
    <property type="entry name" value="zf-CCHC"/>
    <property type="match status" value="1"/>
</dbReference>
<dbReference type="InterPro" id="IPR011129">
    <property type="entry name" value="CSD"/>
</dbReference>
<protein>
    <submittedName>
        <fullName evidence="5">F-box/LRR-repeat protein 23</fullName>
    </submittedName>
</protein>
<keyword evidence="1" id="KW-0863">Zinc-finger</keyword>
<keyword evidence="1" id="KW-0479">Metal-binding</keyword>
<dbReference type="InterPro" id="IPR019844">
    <property type="entry name" value="CSD_CS"/>
</dbReference>
<dbReference type="Gene3D" id="3.80.10.10">
    <property type="entry name" value="Ribonuclease Inhibitor"/>
    <property type="match status" value="1"/>
</dbReference>
<dbReference type="Gene3D" id="4.10.60.10">
    <property type="entry name" value="Zinc finger, CCHC-type"/>
    <property type="match status" value="1"/>
</dbReference>
<gene>
    <name evidence="5" type="primary">FBL23</name>
    <name evidence="5" type="ORF">KSP40_PGU005603</name>
</gene>
<dbReference type="PROSITE" id="PS00352">
    <property type="entry name" value="CSD_1"/>
    <property type="match status" value="1"/>
</dbReference>
<keyword evidence="1" id="KW-0862">Zinc</keyword>
<dbReference type="PROSITE" id="PS50158">
    <property type="entry name" value="ZF_CCHC"/>
    <property type="match status" value="1"/>
</dbReference>
<dbReference type="CDD" id="cd04458">
    <property type="entry name" value="CSP_CDS"/>
    <property type="match status" value="1"/>
</dbReference>
<dbReference type="InterPro" id="IPR012340">
    <property type="entry name" value="NA-bd_OB-fold"/>
</dbReference>
<dbReference type="Pfam" id="PF12937">
    <property type="entry name" value="F-box-like"/>
    <property type="match status" value="1"/>
</dbReference>
<dbReference type="Gene3D" id="1.20.1280.50">
    <property type="match status" value="1"/>
</dbReference>
<dbReference type="SUPFAM" id="SSF81383">
    <property type="entry name" value="F-box domain"/>
    <property type="match status" value="1"/>
</dbReference>
<dbReference type="InterPro" id="IPR002059">
    <property type="entry name" value="CSP_DNA-bd"/>
</dbReference>
<dbReference type="PANTHER" id="PTHR38926:SF2">
    <property type="entry name" value="F-BOX_LRR-REPEAT PROTEIN 21-RELATED"/>
    <property type="match status" value="1"/>
</dbReference>
<dbReference type="Pfam" id="PF00313">
    <property type="entry name" value="CSD"/>
    <property type="match status" value="1"/>
</dbReference>
<dbReference type="EMBL" id="JBBWWR010000005">
    <property type="protein sequence ID" value="KAK8966173.1"/>
    <property type="molecule type" value="Genomic_DNA"/>
</dbReference>
<name>A0ABR2MTA0_9ASPA</name>
<dbReference type="Proteomes" id="UP001412067">
    <property type="component" value="Unassembled WGS sequence"/>
</dbReference>
<dbReference type="SUPFAM" id="SSF57756">
    <property type="entry name" value="Retrovirus zinc finger-like domains"/>
    <property type="match status" value="1"/>
</dbReference>
<dbReference type="PROSITE" id="PS50181">
    <property type="entry name" value="FBOX"/>
    <property type="match status" value="1"/>
</dbReference>
<evidence type="ECO:0000313" key="5">
    <source>
        <dbReference type="EMBL" id="KAK8966173.1"/>
    </source>
</evidence>